<organism evidence="2 3">
    <name type="scientific">Alkalibacillus silvisoli</name>
    <dbReference type="NCBI Taxonomy" id="392823"/>
    <lineage>
        <taxon>Bacteria</taxon>
        <taxon>Bacillati</taxon>
        <taxon>Bacillota</taxon>
        <taxon>Bacilli</taxon>
        <taxon>Bacillales</taxon>
        <taxon>Bacillaceae</taxon>
        <taxon>Alkalibacillus</taxon>
    </lineage>
</organism>
<evidence type="ECO:0000256" key="1">
    <source>
        <dbReference type="SAM" id="MobiDB-lite"/>
    </source>
</evidence>
<name>A0ABN0ZPY5_9BACI</name>
<evidence type="ECO:0000313" key="3">
    <source>
        <dbReference type="Proteomes" id="UP001500740"/>
    </source>
</evidence>
<dbReference type="Pfam" id="PF14153">
    <property type="entry name" value="Spore_coat_CotO"/>
    <property type="match status" value="1"/>
</dbReference>
<feature type="region of interest" description="Disordered" evidence="1">
    <location>
        <begin position="35"/>
        <end position="57"/>
    </location>
</feature>
<dbReference type="EMBL" id="BAAACZ010000007">
    <property type="protein sequence ID" value="GAA0455169.1"/>
    <property type="molecule type" value="Genomic_DNA"/>
</dbReference>
<reference evidence="2 3" key="1">
    <citation type="journal article" date="2019" name="Int. J. Syst. Evol. Microbiol.">
        <title>The Global Catalogue of Microorganisms (GCM) 10K type strain sequencing project: providing services to taxonomists for standard genome sequencing and annotation.</title>
        <authorList>
            <consortium name="The Broad Institute Genomics Platform"/>
            <consortium name="The Broad Institute Genome Sequencing Center for Infectious Disease"/>
            <person name="Wu L."/>
            <person name="Ma J."/>
        </authorList>
    </citation>
    <scope>NUCLEOTIDE SEQUENCE [LARGE SCALE GENOMIC DNA]</scope>
    <source>
        <strain evidence="2 3">JCM 14193</strain>
    </source>
</reference>
<accession>A0ABN0ZPY5</accession>
<evidence type="ECO:0000313" key="2">
    <source>
        <dbReference type="EMBL" id="GAA0455169.1"/>
    </source>
</evidence>
<protein>
    <recommendedName>
        <fullName evidence="4">Spore coat protein CotO</fullName>
    </recommendedName>
</protein>
<dbReference type="Proteomes" id="UP001500740">
    <property type="component" value="Unassembled WGS sequence"/>
</dbReference>
<comment type="caution">
    <text evidence="2">The sequence shown here is derived from an EMBL/GenBank/DDBJ whole genome shotgun (WGS) entry which is preliminary data.</text>
</comment>
<proteinExistence type="predicted"/>
<dbReference type="InterPro" id="IPR025439">
    <property type="entry name" value="Spore_coat_CotO"/>
</dbReference>
<evidence type="ECO:0008006" key="4">
    <source>
        <dbReference type="Google" id="ProtNLM"/>
    </source>
</evidence>
<keyword evidence="3" id="KW-1185">Reference proteome</keyword>
<feature type="compositionally biased region" description="Basic and acidic residues" evidence="1">
    <location>
        <begin position="45"/>
        <end position="55"/>
    </location>
</feature>
<gene>
    <name evidence="2" type="ORF">GCM10008935_07550</name>
</gene>
<dbReference type="RefSeq" id="WP_343781910.1">
    <property type="nucleotide sequence ID" value="NZ_BAAACZ010000007.1"/>
</dbReference>
<sequence length="131" mass="15229">MSDKQVKPPLLFIAQNSDFNLTAKAQSQFYSKNVDESVDESVEEDVGKEAELEQSKRRKFQDMNLEERLKYMVDLPSILPKMKCEVKTDNQTYIGTIEMCDEDILMLRTVDRGFRVKVKRGDIEDIRLVGF</sequence>